<dbReference type="EMBL" id="FUWR01000012">
    <property type="protein sequence ID" value="SKA00233.1"/>
    <property type="molecule type" value="Genomic_DNA"/>
</dbReference>
<dbReference type="Gene3D" id="1.25.40.10">
    <property type="entry name" value="Tetratricopeptide repeat domain"/>
    <property type="match status" value="1"/>
</dbReference>
<dbReference type="InterPro" id="IPR011990">
    <property type="entry name" value="TPR-like_helical_dom_sf"/>
</dbReference>
<accession>A0A1T4Q903</accession>
<sequence length="245" mass="28429">MYSILICAALGVVVLLVAMLGFKLAWWGSLLIGLVVFCIAFFFLSRYISTKLMTILEQAGKDLQGQRFEKAIREMKEALRFGPWQLYVTDQINSQIGMAYYIRRDFSNAFPYLEKSFFKNWAAMGMLAICYMKRQKRDKMERTFEKAVQWNGKESLLWNLYAYCLADECGETAKAIAVLEKGLKKLPGDTHLVENLEHLQAGRKMKMRAFGDPWYQFHLESLGQLQKHQMAAMGGRMQKRMTVRR</sequence>
<protein>
    <recommendedName>
        <fullName evidence="4">Tetratricopeptide repeat protein</fullName>
    </recommendedName>
</protein>
<keyword evidence="1" id="KW-0812">Transmembrane</keyword>
<evidence type="ECO:0000313" key="2">
    <source>
        <dbReference type="EMBL" id="SKA00233.1"/>
    </source>
</evidence>
<dbReference type="STRING" id="115783.SAMN02745119_02307"/>
<dbReference type="Proteomes" id="UP000190102">
    <property type="component" value="Unassembled WGS sequence"/>
</dbReference>
<gene>
    <name evidence="2" type="ORF">SAMN02745119_02307</name>
</gene>
<feature type="transmembrane region" description="Helical" evidence="1">
    <location>
        <begin position="29"/>
        <end position="48"/>
    </location>
</feature>
<proteinExistence type="predicted"/>
<keyword evidence="3" id="KW-1185">Reference proteome</keyword>
<name>A0A1T4Q903_9BACT</name>
<evidence type="ECO:0008006" key="4">
    <source>
        <dbReference type="Google" id="ProtNLM"/>
    </source>
</evidence>
<dbReference type="SUPFAM" id="SSF48452">
    <property type="entry name" value="TPR-like"/>
    <property type="match status" value="1"/>
</dbReference>
<organism evidence="2 3">
    <name type="scientific">Trichlorobacter thiogenes</name>
    <dbReference type="NCBI Taxonomy" id="115783"/>
    <lineage>
        <taxon>Bacteria</taxon>
        <taxon>Pseudomonadati</taxon>
        <taxon>Thermodesulfobacteriota</taxon>
        <taxon>Desulfuromonadia</taxon>
        <taxon>Geobacterales</taxon>
        <taxon>Geobacteraceae</taxon>
        <taxon>Trichlorobacter</taxon>
    </lineage>
</organism>
<keyword evidence="1" id="KW-1133">Transmembrane helix</keyword>
<keyword evidence="1" id="KW-0472">Membrane</keyword>
<dbReference type="RefSeq" id="WP_078790579.1">
    <property type="nucleotide sequence ID" value="NZ_FUWR01000012.1"/>
</dbReference>
<evidence type="ECO:0000313" key="3">
    <source>
        <dbReference type="Proteomes" id="UP000190102"/>
    </source>
</evidence>
<dbReference type="OrthoDB" id="9787150at2"/>
<dbReference type="AlphaFoldDB" id="A0A1T4Q903"/>
<evidence type="ECO:0000256" key="1">
    <source>
        <dbReference type="SAM" id="Phobius"/>
    </source>
</evidence>
<reference evidence="3" key="1">
    <citation type="submission" date="2017-02" db="EMBL/GenBank/DDBJ databases">
        <authorList>
            <person name="Varghese N."/>
            <person name="Submissions S."/>
        </authorList>
    </citation>
    <scope>NUCLEOTIDE SEQUENCE [LARGE SCALE GENOMIC DNA]</scope>
    <source>
        <strain evidence="3">ATCC BAA-34</strain>
    </source>
</reference>